<dbReference type="Gene3D" id="1.20.1090.10">
    <property type="entry name" value="Dehydroquinate synthase-like - alpha domain"/>
    <property type="match status" value="1"/>
</dbReference>
<dbReference type="InterPro" id="IPR001670">
    <property type="entry name" value="ADH_Fe/GldA"/>
</dbReference>
<feature type="domain" description="Alcohol dehydrogenase iron-type/glycerol dehydrogenase GldA" evidence="2">
    <location>
        <begin position="11"/>
        <end position="177"/>
    </location>
</feature>
<evidence type="ECO:0000259" key="2">
    <source>
        <dbReference type="Pfam" id="PF00465"/>
    </source>
</evidence>
<dbReference type="Pfam" id="PF00465">
    <property type="entry name" value="Fe-ADH"/>
    <property type="match status" value="1"/>
</dbReference>
<dbReference type="RefSeq" id="WP_313975389.1">
    <property type="nucleotide sequence ID" value="NZ_JASJOR010000001.1"/>
</dbReference>
<accession>A0AAE3QIM4</accession>
<evidence type="ECO:0000313" key="6">
    <source>
        <dbReference type="Proteomes" id="UP001228581"/>
    </source>
</evidence>
<evidence type="ECO:0000313" key="4">
    <source>
        <dbReference type="EMBL" id="MDJ1479316.1"/>
    </source>
</evidence>
<organism evidence="4 7">
    <name type="scientific">Xanthocytophaga flava</name>
    <dbReference type="NCBI Taxonomy" id="3048013"/>
    <lineage>
        <taxon>Bacteria</taxon>
        <taxon>Pseudomonadati</taxon>
        <taxon>Bacteroidota</taxon>
        <taxon>Cytophagia</taxon>
        <taxon>Cytophagales</taxon>
        <taxon>Rhodocytophagaceae</taxon>
        <taxon>Xanthocytophaga</taxon>
    </lineage>
</organism>
<evidence type="ECO:0000313" key="5">
    <source>
        <dbReference type="EMBL" id="MDJ1492660.1"/>
    </source>
</evidence>
<protein>
    <submittedName>
        <fullName evidence="4">Iron-containing alcohol dehydrogenase family protein</fullName>
    </submittedName>
</protein>
<dbReference type="InterPro" id="IPR056798">
    <property type="entry name" value="ADH_Fe_C"/>
</dbReference>
<dbReference type="Proteomes" id="UP001228581">
    <property type="component" value="Unassembled WGS sequence"/>
</dbReference>
<dbReference type="GO" id="GO:0004022">
    <property type="term" value="F:alcohol dehydrogenase (NAD+) activity"/>
    <property type="evidence" value="ECO:0007669"/>
    <property type="project" value="TreeGrafter"/>
</dbReference>
<evidence type="ECO:0000259" key="3">
    <source>
        <dbReference type="Pfam" id="PF25137"/>
    </source>
</evidence>
<dbReference type="CDD" id="cd08184">
    <property type="entry name" value="Fe-ADH_KdnB-like"/>
    <property type="match status" value="1"/>
</dbReference>
<dbReference type="AlphaFoldDB" id="A0AAE3QIM4"/>
<dbReference type="EMBL" id="JASJOS010000001">
    <property type="protein sequence ID" value="MDJ1479316.1"/>
    <property type="molecule type" value="Genomic_DNA"/>
</dbReference>
<dbReference type="Pfam" id="PF25137">
    <property type="entry name" value="ADH_Fe_C"/>
    <property type="match status" value="1"/>
</dbReference>
<dbReference type="PANTHER" id="PTHR11496">
    <property type="entry name" value="ALCOHOL DEHYDROGENASE"/>
    <property type="match status" value="1"/>
</dbReference>
<sequence length="359" mass="39957">MNYKNFKSVEKCVFGNGSFNQLREIIDAKKQSADDYFVFVVDDVFENKAFAQRIPVLEDQDKLIWVNVDKEPTTEQVDALTAKIHGFGKLPAGLIGIGGGSTMDIVKAVSMLLTNPGPATQYQGLNLIKNRGIYKVGVPTLAGTGAEVSMTAVLTGPVKKLGIKCDYTIFDQIILDPEVVADAPIDQRFYTGMDSYIHCVESLTGTKNNAFSTAFGEKALTLCQEVFLREDISRLEADEKLMIASYMGGLSLTYSEVGACHALSYGLSFVFGYRHGIANCIAFDVLDEVYGDYVNEFRQMLALHKVTLPKNLAATWTEEEISKMADVAIALEHMWIHAYGPDWRNVLTKEKIMNWYRMM</sequence>
<dbReference type="Proteomes" id="UP001241110">
    <property type="component" value="Unassembled WGS sequence"/>
</dbReference>
<dbReference type="GO" id="GO:0046872">
    <property type="term" value="F:metal ion binding"/>
    <property type="evidence" value="ECO:0007669"/>
    <property type="project" value="InterPro"/>
</dbReference>
<dbReference type="EMBL" id="JASJOT010000003">
    <property type="protein sequence ID" value="MDJ1492660.1"/>
    <property type="molecule type" value="Genomic_DNA"/>
</dbReference>
<feature type="domain" description="Fe-containing alcohol dehydrogenase-like C-terminal" evidence="3">
    <location>
        <begin position="190"/>
        <end position="291"/>
    </location>
</feature>
<comment type="caution">
    <text evidence="4">The sequence shown here is derived from an EMBL/GenBank/DDBJ whole genome shotgun (WGS) entry which is preliminary data.</text>
</comment>
<evidence type="ECO:0000313" key="7">
    <source>
        <dbReference type="Proteomes" id="UP001241110"/>
    </source>
</evidence>
<dbReference type="SUPFAM" id="SSF56796">
    <property type="entry name" value="Dehydroquinate synthase-like"/>
    <property type="match status" value="1"/>
</dbReference>
<dbReference type="Gene3D" id="3.40.50.1970">
    <property type="match status" value="1"/>
</dbReference>
<dbReference type="InterPro" id="IPR039697">
    <property type="entry name" value="Alcohol_dehydrogenase_Fe"/>
</dbReference>
<proteinExistence type="predicted"/>
<dbReference type="PANTHER" id="PTHR11496:SF104">
    <property type="entry name" value="3-DEOXY-ALPHA-D-MANNO-OCTULOSONATE 8-OXIDASE"/>
    <property type="match status" value="1"/>
</dbReference>
<name>A0AAE3QIM4_9BACT</name>
<keyword evidence="6" id="KW-1185">Reference proteome</keyword>
<evidence type="ECO:0000256" key="1">
    <source>
        <dbReference type="ARBA" id="ARBA00023002"/>
    </source>
</evidence>
<keyword evidence="1" id="KW-0560">Oxidoreductase</keyword>
<gene>
    <name evidence="4" type="ORF">QNI16_02395</name>
    <name evidence="5" type="ORF">QNI19_06930</name>
</gene>
<reference evidence="4 6" key="1">
    <citation type="submission" date="2023-05" db="EMBL/GenBank/DDBJ databases">
        <authorList>
            <person name="Zhang X."/>
        </authorList>
    </citation>
    <scope>NUCLEOTIDE SEQUENCE</scope>
    <source>
        <strain evidence="5 6">DM2B3-1</strain>
        <strain evidence="4">YF14B1</strain>
    </source>
</reference>